<reference evidence="6 7" key="1">
    <citation type="submission" date="2019-10" db="EMBL/GenBank/DDBJ databases">
        <authorList>
            <person name="Dong K."/>
        </authorList>
    </citation>
    <scope>NUCLEOTIDE SEQUENCE [LARGE SCALE GENOMIC DNA]</scope>
    <source>
        <strain evidence="6 7">DSM 28960</strain>
    </source>
</reference>
<dbReference type="GO" id="GO:0051301">
    <property type="term" value="P:cell division"/>
    <property type="evidence" value="ECO:0007669"/>
    <property type="project" value="UniProtKB-KW"/>
</dbReference>
<dbReference type="SUPFAM" id="SSF46785">
    <property type="entry name" value="Winged helix' DNA-binding domain"/>
    <property type="match status" value="2"/>
</dbReference>
<dbReference type="GO" id="GO:0006260">
    <property type="term" value="P:DNA replication"/>
    <property type="evidence" value="ECO:0007669"/>
    <property type="project" value="UniProtKB-UniRule"/>
</dbReference>
<organism evidence="6 7">
    <name type="scientific">Lactococcus hircilactis</name>
    <dbReference type="NCBI Taxonomy" id="1494462"/>
    <lineage>
        <taxon>Bacteria</taxon>
        <taxon>Bacillati</taxon>
        <taxon>Bacillota</taxon>
        <taxon>Bacilli</taxon>
        <taxon>Lactobacillales</taxon>
        <taxon>Streptococcaceae</taxon>
        <taxon>Lactococcus</taxon>
    </lineage>
</organism>
<comment type="subcellular location">
    <subcellularLocation>
        <location evidence="5">Cytoplasm</location>
    </subcellularLocation>
    <text evidence="5">Associated with two foci at the outer edges of the nucleoid region in young cells, and at four foci within both cell halves in older cells.</text>
</comment>
<dbReference type="GO" id="GO:0005737">
    <property type="term" value="C:cytoplasm"/>
    <property type="evidence" value="ECO:0007669"/>
    <property type="project" value="UniProtKB-SubCell"/>
</dbReference>
<comment type="caution">
    <text evidence="6">The sequence shown here is derived from an EMBL/GenBank/DDBJ whole genome shotgun (WGS) entry which is preliminary data.</text>
</comment>
<evidence type="ECO:0000256" key="5">
    <source>
        <dbReference type="HAMAP-Rule" id="MF_01804"/>
    </source>
</evidence>
<dbReference type="NCBIfam" id="TIGR00281">
    <property type="entry name" value="SMC-Scp complex subunit ScpB"/>
    <property type="match status" value="1"/>
</dbReference>
<dbReference type="PIRSF" id="PIRSF019345">
    <property type="entry name" value="ScpB"/>
    <property type="match status" value="1"/>
</dbReference>
<dbReference type="Gene3D" id="1.10.10.10">
    <property type="entry name" value="Winged helix-like DNA-binding domain superfamily/Winged helix DNA-binding domain"/>
    <property type="match status" value="2"/>
</dbReference>
<keyword evidence="1 5" id="KW-0963">Cytoplasm</keyword>
<dbReference type="HAMAP" id="MF_01804">
    <property type="entry name" value="ScpB"/>
    <property type="match status" value="1"/>
</dbReference>
<dbReference type="RefSeq" id="WP_153494716.1">
    <property type="nucleotide sequence ID" value="NZ_CAXYUY010000015.1"/>
</dbReference>
<dbReference type="GO" id="GO:0051304">
    <property type="term" value="P:chromosome separation"/>
    <property type="evidence" value="ECO:0007669"/>
    <property type="project" value="InterPro"/>
</dbReference>
<gene>
    <name evidence="5" type="primary">scpB</name>
    <name evidence="6" type="ORF">GHI93_00840</name>
</gene>
<evidence type="ECO:0000256" key="3">
    <source>
        <dbReference type="ARBA" id="ARBA00022829"/>
    </source>
</evidence>
<dbReference type="InterPro" id="IPR036390">
    <property type="entry name" value="WH_DNA-bd_sf"/>
</dbReference>
<dbReference type="AlphaFoldDB" id="A0A7X2D0K0"/>
<evidence type="ECO:0000256" key="1">
    <source>
        <dbReference type="ARBA" id="ARBA00022490"/>
    </source>
</evidence>
<evidence type="ECO:0000313" key="6">
    <source>
        <dbReference type="EMBL" id="MQW38497.1"/>
    </source>
</evidence>
<comment type="similarity">
    <text evidence="5">Belongs to the ScpB family.</text>
</comment>
<dbReference type="InterPro" id="IPR036388">
    <property type="entry name" value="WH-like_DNA-bd_sf"/>
</dbReference>
<keyword evidence="4 5" id="KW-0131">Cell cycle</keyword>
<keyword evidence="2 5" id="KW-0132">Cell division</keyword>
<dbReference type="Pfam" id="PF04079">
    <property type="entry name" value="SMC_ScpB"/>
    <property type="match status" value="1"/>
</dbReference>
<comment type="subunit">
    <text evidence="5">Homodimer. Homodimerization may be required to stabilize the binding of ScpA to the Smc head domains. Component of a cohesin-like complex composed of ScpA, ScpB and the Smc homodimer, in which ScpA and ScpB bind to the head domain of Smc. The presence of the three proteins is required for the association of the complex with DNA.</text>
</comment>
<dbReference type="PANTHER" id="PTHR34298:SF2">
    <property type="entry name" value="SEGREGATION AND CONDENSATION PROTEIN B"/>
    <property type="match status" value="1"/>
</dbReference>
<evidence type="ECO:0000256" key="4">
    <source>
        <dbReference type="ARBA" id="ARBA00023306"/>
    </source>
</evidence>
<comment type="function">
    <text evidence="5">Participates in chromosomal partition during cell division. May act via the formation of a condensin-like complex containing Smc and ScpA that pull DNA away from mid-cell into both cell halves.</text>
</comment>
<proteinExistence type="inferred from homology"/>
<name>A0A7X2D0K0_9LACT</name>
<dbReference type="OrthoDB" id="9806226at2"/>
<keyword evidence="7" id="KW-1185">Reference proteome</keyword>
<dbReference type="Proteomes" id="UP000439550">
    <property type="component" value="Unassembled WGS sequence"/>
</dbReference>
<evidence type="ECO:0000313" key="7">
    <source>
        <dbReference type="Proteomes" id="UP000439550"/>
    </source>
</evidence>
<dbReference type="PANTHER" id="PTHR34298">
    <property type="entry name" value="SEGREGATION AND CONDENSATION PROTEIN B"/>
    <property type="match status" value="1"/>
</dbReference>
<sequence length="202" mass="22703">MNKTATCELLLFVSGDAGLSIDELSVLTELPKAACQQQIEHLREKYQADEESAFTIIETAGKYKMTSKEIFADFLKNYAKTPLNQTLSKSAMEVLSIIAYKQPITRLEIDGIRNVNSSGVIATLRAFDLIQKIGEVEAPGRPSLYATTDFFLDYIGINQLDELPEINEAAFDAEKQNLFELQDHFLDENDSQESTEENHDKN</sequence>
<protein>
    <recommendedName>
        <fullName evidence="5">Segregation and condensation protein B</fullName>
    </recommendedName>
</protein>
<keyword evidence="3 5" id="KW-0159">Chromosome partition</keyword>
<evidence type="ECO:0000256" key="2">
    <source>
        <dbReference type="ARBA" id="ARBA00022618"/>
    </source>
</evidence>
<accession>A0A7X2D0K0</accession>
<dbReference type="InterPro" id="IPR005234">
    <property type="entry name" value="ScpB_csome_segregation"/>
</dbReference>
<dbReference type="EMBL" id="WITJ01000001">
    <property type="protein sequence ID" value="MQW38497.1"/>
    <property type="molecule type" value="Genomic_DNA"/>
</dbReference>